<comment type="caution">
    <text evidence="1">The sequence shown here is derived from an EMBL/GenBank/DDBJ whole genome shotgun (WGS) entry which is preliminary data.</text>
</comment>
<name>A0A645GKN2_9ZZZZ</name>
<organism evidence="1">
    <name type="scientific">bioreactor metagenome</name>
    <dbReference type="NCBI Taxonomy" id="1076179"/>
    <lineage>
        <taxon>unclassified sequences</taxon>
        <taxon>metagenomes</taxon>
        <taxon>ecological metagenomes</taxon>
    </lineage>
</organism>
<protein>
    <submittedName>
        <fullName evidence="1">Uncharacterized protein</fullName>
    </submittedName>
</protein>
<reference evidence="1" key="1">
    <citation type="submission" date="2019-08" db="EMBL/GenBank/DDBJ databases">
        <authorList>
            <person name="Kucharzyk K."/>
            <person name="Murdoch R.W."/>
            <person name="Higgins S."/>
            <person name="Loffler F."/>
        </authorList>
    </citation>
    <scope>NUCLEOTIDE SEQUENCE</scope>
</reference>
<gene>
    <name evidence="1" type="ORF">SDC9_174125</name>
</gene>
<sequence>MAYYYNRPVQENDPMGEGPVLRALVEMIDAPKYSEIKAEEQYDKIVMKK</sequence>
<dbReference type="Gene3D" id="1.50.10.10">
    <property type="match status" value="1"/>
</dbReference>
<dbReference type="GO" id="GO:0005975">
    <property type="term" value="P:carbohydrate metabolic process"/>
    <property type="evidence" value="ECO:0007669"/>
    <property type="project" value="InterPro"/>
</dbReference>
<proteinExistence type="predicted"/>
<accession>A0A645GKN2</accession>
<evidence type="ECO:0000313" key="1">
    <source>
        <dbReference type="EMBL" id="MPN26700.1"/>
    </source>
</evidence>
<dbReference type="InterPro" id="IPR012341">
    <property type="entry name" value="6hp_glycosidase-like_sf"/>
</dbReference>
<dbReference type="AlphaFoldDB" id="A0A645GKN2"/>
<dbReference type="EMBL" id="VSSQ01076299">
    <property type="protein sequence ID" value="MPN26700.1"/>
    <property type="molecule type" value="Genomic_DNA"/>
</dbReference>